<feature type="chain" id="PRO_5040272933" evidence="12">
    <location>
        <begin position="21"/>
        <end position="535"/>
    </location>
</feature>
<keyword evidence="5" id="KW-0698">rRNA processing</keyword>
<dbReference type="InterPro" id="IPR007197">
    <property type="entry name" value="rSAM"/>
</dbReference>
<keyword evidence="6 14" id="KW-0489">Methyltransferase</keyword>
<keyword evidence="7" id="KW-0808">Transferase</keyword>
<gene>
    <name evidence="14" type="ORF">SEMRO_414_G138300.1</name>
</gene>
<dbReference type="AlphaFoldDB" id="A0A9N8E020"/>
<evidence type="ECO:0000256" key="1">
    <source>
        <dbReference type="ARBA" id="ARBA00001966"/>
    </source>
</evidence>
<keyword evidence="9" id="KW-0479">Metal-binding</keyword>
<comment type="subcellular location">
    <subcellularLocation>
        <location evidence="2">Cytoplasm</location>
    </subcellularLocation>
</comment>
<dbReference type="PANTHER" id="PTHR30544:SF5">
    <property type="entry name" value="RADICAL SAM CORE DOMAIN-CONTAINING PROTEIN"/>
    <property type="match status" value="1"/>
</dbReference>
<dbReference type="PANTHER" id="PTHR30544">
    <property type="entry name" value="23S RRNA METHYLTRANSFERASE"/>
    <property type="match status" value="1"/>
</dbReference>
<keyword evidence="12" id="KW-0732">Signal</keyword>
<dbReference type="Proteomes" id="UP001153069">
    <property type="component" value="Unassembled WGS sequence"/>
</dbReference>
<name>A0A9N8E020_9STRA</name>
<feature type="signal peptide" evidence="12">
    <location>
        <begin position="1"/>
        <end position="20"/>
    </location>
</feature>
<dbReference type="InterPro" id="IPR004383">
    <property type="entry name" value="rRNA_lsu_MTrfase_RlmN/Cfr"/>
</dbReference>
<keyword evidence="3" id="KW-0004">4Fe-4S</keyword>
<dbReference type="PROSITE" id="PS51918">
    <property type="entry name" value="RADICAL_SAM"/>
    <property type="match status" value="1"/>
</dbReference>
<evidence type="ECO:0000256" key="12">
    <source>
        <dbReference type="SAM" id="SignalP"/>
    </source>
</evidence>
<evidence type="ECO:0000256" key="5">
    <source>
        <dbReference type="ARBA" id="ARBA00022552"/>
    </source>
</evidence>
<dbReference type="SFLD" id="SFLDF00275">
    <property type="entry name" value="adenosine_C2_methyltransferase"/>
    <property type="match status" value="1"/>
</dbReference>
<dbReference type="CDD" id="cd01335">
    <property type="entry name" value="Radical_SAM"/>
    <property type="match status" value="1"/>
</dbReference>
<evidence type="ECO:0000256" key="7">
    <source>
        <dbReference type="ARBA" id="ARBA00022679"/>
    </source>
</evidence>
<evidence type="ECO:0000313" key="15">
    <source>
        <dbReference type="Proteomes" id="UP001153069"/>
    </source>
</evidence>
<dbReference type="SFLD" id="SFLDG01062">
    <property type="entry name" value="methyltransferase_(Class_A)"/>
    <property type="match status" value="1"/>
</dbReference>
<reference evidence="14" key="1">
    <citation type="submission" date="2020-06" db="EMBL/GenBank/DDBJ databases">
        <authorList>
            <consortium name="Plant Systems Biology data submission"/>
        </authorList>
    </citation>
    <scope>NUCLEOTIDE SEQUENCE</scope>
    <source>
        <strain evidence="14">D6</strain>
    </source>
</reference>
<dbReference type="Pfam" id="PF21016">
    <property type="entry name" value="RlmN_N"/>
    <property type="match status" value="1"/>
</dbReference>
<dbReference type="FunFam" id="3.20.20.70:FF:000014">
    <property type="entry name" value="Probable dual-specificity RNA methyltransferase RlmN"/>
    <property type="match status" value="1"/>
</dbReference>
<accession>A0A9N8E020</accession>
<evidence type="ECO:0000256" key="8">
    <source>
        <dbReference type="ARBA" id="ARBA00022691"/>
    </source>
</evidence>
<evidence type="ECO:0000256" key="11">
    <source>
        <dbReference type="ARBA" id="ARBA00023014"/>
    </source>
</evidence>
<proteinExistence type="predicted"/>
<dbReference type="Pfam" id="PF04055">
    <property type="entry name" value="Radical_SAM"/>
    <property type="match status" value="1"/>
</dbReference>
<comment type="caution">
    <text evidence="14">The sequence shown here is derived from an EMBL/GenBank/DDBJ whole genome shotgun (WGS) entry which is preliminary data.</text>
</comment>
<dbReference type="InterPro" id="IPR013785">
    <property type="entry name" value="Aldolase_TIM"/>
</dbReference>
<dbReference type="SFLD" id="SFLDS00029">
    <property type="entry name" value="Radical_SAM"/>
    <property type="match status" value="1"/>
</dbReference>
<dbReference type="Gene3D" id="3.20.20.70">
    <property type="entry name" value="Aldolase class I"/>
    <property type="match status" value="1"/>
</dbReference>
<dbReference type="EMBL" id="CAICTM010000413">
    <property type="protein sequence ID" value="CAB9510001.1"/>
    <property type="molecule type" value="Genomic_DNA"/>
</dbReference>
<sequence length="535" mass="59831">MRQVFFIALFLMSVVERICAFGTRPRPLTAYSRHFTGSSMKASVQESRAETKKQRPATGTISMSVKKVSGGQLNLKHQEEHQPPLMNLFTISKEDLTDIMGSWGYPRYRADQVYHWIKDKGVVNVDEMHNIPKKLKQDLAKFSSSSSEQSEQEFVTGNHATSAGGALEVIREQVSPKDGTVKRLYKLRDGLLIESVLMPYDDGRWTTCISSQAGCAQGCVFCATGQNGFQRQLTSDEIVEQVTRFSTFLKSNQLEVPKGNRKRHGKQQRLSNVVFMGEGEPLANFRNVMEAVPRIQELAGIGARKITISTVGIVPNIRKLMESPIQVRLAVSLHCANDFERSALLPANRRFGGLQELMTTLYDYIETTGRRLTLEWALIEGENDTPRVARQLGDLLLQYKLRRDMVHVNVIPLNPTGGYKGTASGKKRVDEFIRILDEEFGVSCTPRVRRGIDIDAGCGQLKAKELEAEEREEELKLQSSVDKPYVSVESTTVDLDSSESTICMNEDGEISDVTFHGTEADRLISMVKGSVVKDV</sequence>
<dbReference type="SUPFAM" id="SSF102114">
    <property type="entry name" value="Radical SAM enzymes"/>
    <property type="match status" value="1"/>
</dbReference>
<dbReference type="GO" id="GO:0046872">
    <property type="term" value="F:metal ion binding"/>
    <property type="evidence" value="ECO:0007669"/>
    <property type="project" value="UniProtKB-KW"/>
</dbReference>
<dbReference type="GO" id="GO:0005737">
    <property type="term" value="C:cytoplasm"/>
    <property type="evidence" value="ECO:0007669"/>
    <property type="project" value="UniProtKB-SubCell"/>
</dbReference>
<dbReference type="InterPro" id="IPR040072">
    <property type="entry name" value="Methyltransferase_A"/>
</dbReference>
<keyword evidence="8" id="KW-0949">S-adenosyl-L-methionine</keyword>
<organism evidence="14 15">
    <name type="scientific">Seminavis robusta</name>
    <dbReference type="NCBI Taxonomy" id="568900"/>
    <lineage>
        <taxon>Eukaryota</taxon>
        <taxon>Sar</taxon>
        <taxon>Stramenopiles</taxon>
        <taxon>Ochrophyta</taxon>
        <taxon>Bacillariophyta</taxon>
        <taxon>Bacillariophyceae</taxon>
        <taxon>Bacillariophycidae</taxon>
        <taxon>Naviculales</taxon>
        <taxon>Naviculaceae</taxon>
        <taxon>Seminavis</taxon>
    </lineage>
</organism>
<evidence type="ECO:0000256" key="2">
    <source>
        <dbReference type="ARBA" id="ARBA00004496"/>
    </source>
</evidence>
<dbReference type="OrthoDB" id="538249at2759"/>
<dbReference type="GO" id="GO:0030488">
    <property type="term" value="P:tRNA methylation"/>
    <property type="evidence" value="ECO:0007669"/>
    <property type="project" value="TreeGrafter"/>
</dbReference>
<evidence type="ECO:0000256" key="4">
    <source>
        <dbReference type="ARBA" id="ARBA00022490"/>
    </source>
</evidence>
<protein>
    <submittedName>
        <fullName evidence="14">Probable dual-specificity RNA methyltransferase RlmN</fullName>
    </submittedName>
</protein>
<keyword evidence="11" id="KW-0411">Iron-sulfur</keyword>
<dbReference type="InterPro" id="IPR048641">
    <property type="entry name" value="RlmN_N"/>
</dbReference>
<dbReference type="GO" id="GO:0070475">
    <property type="term" value="P:rRNA base methylation"/>
    <property type="evidence" value="ECO:0007669"/>
    <property type="project" value="TreeGrafter"/>
</dbReference>
<evidence type="ECO:0000313" key="14">
    <source>
        <dbReference type="EMBL" id="CAB9510001.1"/>
    </source>
</evidence>
<evidence type="ECO:0000256" key="6">
    <source>
        <dbReference type="ARBA" id="ARBA00022603"/>
    </source>
</evidence>
<comment type="cofactor">
    <cofactor evidence="1">
        <name>[4Fe-4S] cluster</name>
        <dbReference type="ChEBI" id="CHEBI:49883"/>
    </cofactor>
</comment>
<evidence type="ECO:0000256" key="3">
    <source>
        <dbReference type="ARBA" id="ARBA00022485"/>
    </source>
</evidence>
<evidence type="ECO:0000259" key="13">
    <source>
        <dbReference type="PROSITE" id="PS51918"/>
    </source>
</evidence>
<dbReference type="InterPro" id="IPR058240">
    <property type="entry name" value="rSAM_sf"/>
</dbReference>
<evidence type="ECO:0000256" key="10">
    <source>
        <dbReference type="ARBA" id="ARBA00023004"/>
    </source>
</evidence>
<dbReference type="GO" id="GO:0051539">
    <property type="term" value="F:4 iron, 4 sulfur cluster binding"/>
    <property type="evidence" value="ECO:0007669"/>
    <property type="project" value="UniProtKB-KW"/>
</dbReference>
<keyword evidence="10" id="KW-0408">Iron</keyword>
<evidence type="ECO:0000256" key="9">
    <source>
        <dbReference type="ARBA" id="ARBA00022723"/>
    </source>
</evidence>
<dbReference type="Gene3D" id="1.10.150.530">
    <property type="match status" value="1"/>
</dbReference>
<feature type="domain" description="Radical SAM core" evidence="13">
    <location>
        <begin position="201"/>
        <end position="453"/>
    </location>
</feature>
<keyword evidence="15" id="KW-1185">Reference proteome</keyword>
<keyword evidence="4" id="KW-0963">Cytoplasm</keyword>
<dbReference type="GO" id="GO:0008173">
    <property type="term" value="F:RNA methyltransferase activity"/>
    <property type="evidence" value="ECO:0007669"/>
    <property type="project" value="InterPro"/>
</dbReference>